<dbReference type="NCBIfam" id="TIGR03780">
    <property type="entry name" value="Bac_Flav_CT_N"/>
    <property type="match status" value="1"/>
</dbReference>
<evidence type="ECO:0000313" key="3">
    <source>
        <dbReference type="Proteomes" id="UP000323426"/>
    </source>
</evidence>
<protein>
    <submittedName>
        <fullName evidence="2">Conjugative transposon protein TraN</fullName>
    </submittedName>
</protein>
<proteinExistence type="predicted"/>
<evidence type="ECO:0000256" key="1">
    <source>
        <dbReference type="SAM" id="SignalP"/>
    </source>
</evidence>
<dbReference type="Pfam" id="PF13595">
    <property type="entry name" value="DUF4138"/>
    <property type="match status" value="1"/>
</dbReference>
<evidence type="ECO:0000313" key="2">
    <source>
        <dbReference type="EMBL" id="KAA5542002.1"/>
    </source>
</evidence>
<sequence length="308" mass="34887">MKKYIFTVCFILVSGFSALAQNRQPFKDTQLLKSFSFGVSYSKTVSLIFPSGVHSVDLGSGAVIADKFTGVENVLRVKANMKGFPETNLSVITKDGKYYSFYVSYQEEPVSLTYNIEGADNTGTTHPTTQAQSKAIPGTYLTASMNDVPIVFETVQMNEADLNFYSQEIAKRGDKISGIGMQKNKVRFDIEGIYIKDNVIFYSVNAKNTSNINYDIDFIKFYIRDKKQRQRTAIQETEVMPIFVYPENQNTIFGKSELNRVYCLEKFTIPDKKSLVIEMYEQNGGRVMTMEVKNKDIVKASPINFARK</sequence>
<name>A0A5M6D6X8_9BACT</name>
<accession>A0A5M6D6X8</accession>
<gene>
    <name evidence="2" type="primary">traN</name>
    <name evidence="2" type="ORF">F0145_19640</name>
</gene>
<organism evidence="2 3">
    <name type="scientific">Adhaeribacter rhizoryzae</name>
    <dbReference type="NCBI Taxonomy" id="2607907"/>
    <lineage>
        <taxon>Bacteria</taxon>
        <taxon>Pseudomonadati</taxon>
        <taxon>Bacteroidota</taxon>
        <taxon>Cytophagia</taxon>
        <taxon>Cytophagales</taxon>
        <taxon>Hymenobacteraceae</taxon>
        <taxon>Adhaeribacter</taxon>
    </lineage>
</organism>
<dbReference type="RefSeq" id="WP_150091158.1">
    <property type="nucleotide sequence ID" value="NZ_VWSF01000019.1"/>
</dbReference>
<keyword evidence="3" id="KW-1185">Reference proteome</keyword>
<comment type="caution">
    <text evidence="2">The sequence shown here is derived from an EMBL/GenBank/DDBJ whole genome shotgun (WGS) entry which is preliminary data.</text>
</comment>
<feature type="signal peptide" evidence="1">
    <location>
        <begin position="1"/>
        <end position="20"/>
    </location>
</feature>
<dbReference type="Proteomes" id="UP000323426">
    <property type="component" value="Unassembled WGS sequence"/>
</dbReference>
<keyword evidence="1" id="KW-0732">Signal</keyword>
<feature type="chain" id="PRO_5024311175" evidence="1">
    <location>
        <begin position="21"/>
        <end position="308"/>
    </location>
</feature>
<dbReference type="EMBL" id="VWSF01000019">
    <property type="protein sequence ID" value="KAA5542002.1"/>
    <property type="molecule type" value="Genomic_DNA"/>
</dbReference>
<dbReference type="AlphaFoldDB" id="A0A5M6D6X8"/>
<reference evidence="2 3" key="1">
    <citation type="submission" date="2019-09" db="EMBL/GenBank/DDBJ databases">
        <title>Genome sequence and assembly of Adhaeribacter sp.</title>
        <authorList>
            <person name="Chhetri G."/>
        </authorList>
    </citation>
    <scope>NUCLEOTIDE SEQUENCE [LARGE SCALE GENOMIC DNA]</scope>
    <source>
        <strain evidence="2 3">DK36</strain>
    </source>
</reference>
<dbReference type="InterPro" id="IPR022298">
    <property type="entry name" value="Conjug_transposon_TraN"/>
</dbReference>